<protein>
    <submittedName>
        <fullName evidence="4">Putative methyltransferase</fullName>
        <ecNumber evidence="4">2.1.1.-</ecNumber>
    </submittedName>
</protein>
<keyword evidence="5" id="KW-1185">Reference proteome</keyword>
<dbReference type="AlphaFoldDB" id="A0A518B2N2"/>
<keyword evidence="1 4" id="KW-0489">Methyltransferase</keyword>
<dbReference type="PANTHER" id="PTHR43861">
    <property type="entry name" value="TRANS-ACONITATE 2-METHYLTRANSFERASE-RELATED"/>
    <property type="match status" value="1"/>
</dbReference>
<dbReference type="InterPro" id="IPR041698">
    <property type="entry name" value="Methyltransf_25"/>
</dbReference>
<dbReference type="KEGG" id="knv:Pan216_20560"/>
<keyword evidence="2 4" id="KW-0808">Transferase</keyword>
<name>A0A518B2N2_9BACT</name>
<dbReference type="EMBL" id="CP036279">
    <property type="protein sequence ID" value="QDU61202.1"/>
    <property type="molecule type" value="Genomic_DNA"/>
</dbReference>
<dbReference type="Pfam" id="PF13649">
    <property type="entry name" value="Methyltransf_25"/>
    <property type="match status" value="1"/>
</dbReference>
<dbReference type="Gene3D" id="3.40.50.150">
    <property type="entry name" value="Vaccinia Virus protein VP39"/>
    <property type="match status" value="1"/>
</dbReference>
<dbReference type="PANTHER" id="PTHR43861:SF1">
    <property type="entry name" value="TRANS-ACONITATE 2-METHYLTRANSFERASE"/>
    <property type="match status" value="1"/>
</dbReference>
<evidence type="ECO:0000256" key="1">
    <source>
        <dbReference type="ARBA" id="ARBA00022603"/>
    </source>
</evidence>
<evidence type="ECO:0000313" key="5">
    <source>
        <dbReference type="Proteomes" id="UP000317093"/>
    </source>
</evidence>
<organism evidence="4 5">
    <name type="scientific">Kolteria novifilia</name>
    <dbReference type="NCBI Taxonomy" id="2527975"/>
    <lineage>
        <taxon>Bacteria</taxon>
        <taxon>Pseudomonadati</taxon>
        <taxon>Planctomycetota</taxon>
        <taxon>Planctomycetia</taxon>
        <taxon>Kolteriales</taxon>
        <taxon>Kolteriaceae</taxon>
        <taxon>Kolteria</taxon>
    </lineage>
</organism>
<evidence type="ECO:0000259" key="3">
    <source>
        <dbReference type="Pfam" id="PF13649"/>
    </source>
</evidence>
<dbReference type="GO" id="GO:0008168">
    <property type="term" value="F:methyltransferase activity"/>
    <property type="evidence" value="ECO:0007669"/>
    <property type="project" value="UniProtKB-KW"/>
</dbReference>
<dbReference type="SUPFAM" id="SSF53335">
    <property type="entry name" value="S-adenosyl-L-methionine-dependent methyltransferases"/>
    <property type="match status" value="1"/>
</dbReference>
<feature type="domain" description="Methyltransferase" evidence="3">
    <location>
        <begin position="50"/>
        <end position="148"/>
    </location>
</feature>
<reference evidence="4 5" key="1">
    <citation type="submission" date="2019-02" db="EMBL/GenBank/DDBJ databases">
        <title>Deep-cultivation of Planctomycetes and their phenomic and genomic characterization uncovers novel biology.</title>
        <authorList>
            <person name="Wiegand S."/>
            <person name="Jogler M."/>
            <person name="Boedeker C."/>
            <person name="Pinto D."/>
            <person name="Vollmers J."/>
            <person name="Rivas-Marin E."/>
            <person name="Kohn T."/>
            <person name="Peeters S.H."/>
            <person name="Heuer A."/>
            <person name="Rast P."/>
            <person name="Oberbeckmann S."/>
            <person name="Bunk B."/>
            <person name="Jeske O."/>
            <person name="Meyerdierks A."/>
            <person name="Storesund J.E."/>
            <person name="Kallscheuer N."/>
            <person name="Luecker S."/>
            <person name="Lage O.M."/>
            <person name="Pohl T."/>
            <person name="Merkel B.J."/>
            <person name="Hornburger P."/>
            <person name="Mueller R.-W."/>
            <person name="Bruemmer F."/>
            <person name="Labrenz M."/>
            <person name="Spormann A.M."/>
            <person name="Op den Camp H."/>
            <person name="Overmann J."/>
            <person name="Amann R."/>
            <person name="Jetten M.S.M."/>
            <person name="Mascher T."/>
            <person name="Medema M.H."/>
            <person name="Devos D.P."/>
            <person name="Kaster A.-K."/>
            <person name="Ovreas L."/>
            <person name="Rohde M."/>
            <person name="Galperin M.Y."/>
            <person name="Jogler C."/>
        </authorList>
    </citation>
    <scope>NUCLEOTIDE SEQUENCE [LARGE SCALE GENOMIC DNA]</scope>
    <source>
        <strain evidence="4 5">Pan216</strain>
    </source>
</reference>
<dbReference type="OrthoDB" id="276058at2"/>
<proteinExistence type="predicted"/>
<dbReference type="RefSeq" id="WP_145257826.1">
    <property type="nucleotide sequence ID" value="NZ_CP036279.1"/>
</dbReference>
<gene>
    <name evidence="4" type="ORF">Pan216_20560</name>
</gene>
<dbReference type="CDD" id="cd02440">
    <property type="entry name" value="AdoMet_MTases"/>
    <property type="match status" value="1"/>
</dbReference>
<dbReference type="EC" id="2.1.1.-" evidence="4"/>
<sequence length="234" mass="26935">MDQDAIDNTRILFEQWEIYEAVIRHNYMLHRELVESFARCCQRVPAQGRIVDLGCGDGWLAWNVLRAIPFEQYLGVDVSEAAIERAATRFREWNGRFTLRNGDLAAQLMEIPDSSVDLVLASYSIHHFQEEAKRAVIAHVARVLKPGGLFLWADVMRRDEENYRQAVDRVTHRIRTECEAMTERQREMAVEHVESSDFPESVEWMTQAAAQVGMSLEQSLVQDPNYAAFAFAKT</sequence>
<dbReference type="Proteomes" id="UP000317093">
    <property type="component" value="Chromosome"/>
</dbReference>
<dbReference type="GO" id="GO:0032259">
    <property type="term" value="P:methylation"/>
    <property type="evidence" value="ECO:0007669"/>
    <property type="project" value="UniProtKB-KW"/>
</dbReference>
<evidence type="ECO:0000256" key="2">
    <source>
        <dbReference type="ARBA" id="ARBA00022679"/>
    </source>
</evidence>
<dbReference type="InterPro" id="IPR029063">
    <property type="entry name" value="SAM-dependent_MTases_sf"/>
</dbReference>
<accession>A0A518B2N2</accession>
<evidence type="ECO:0000313" key="4">
    <source>
        <dbReference type="EMBL" id="QDU61202.1"/>
    </source>
</evidence>